<dbReference type="FunFam" id="1.10.10.10:FF:000019">
    <property type="entry name" value="Crp/Fnr family transcriptional regulator"/>
    <property type="match status" value="1"/>
</dbReference>
<dbReference type="InterPro" id="IPR036390">
    <property type="entry name" value="WH_DNA-bd_sf"/>
</dbReference>
<dbReference type="InterPro" id="IPR050397">
    <property type="entry name" value="Env_Response_Regulators"/>
</dbReference>
<feature type="domain" description="HTH crp-type" evidence="5">
    <location>
        <begin position="146"/>
        <end position="219"/>
    </location>
</feature>
<keyword evidence="1" id="KW-0805">Transcription regulation</keyword>
<dbReference type="Gene3D" id="2.60.120.10">
    <property type="entry name" value="Jelly Rolls"/>
    <property type="match status" value="1"/>
</dbReference>
<dbReference type="Gene3D" id="1.10.10.10">
    <property type="entry name" value="Winged helix-like DNA-binding domain superfamily/Winged helix DNA-binding domain"/>
    <property type="match status" value="1"/>
</dbReference>
<keyword evidence="7" id="KW-1185">Reference proteome</keyword>
<dbReference type="SMART" id="SM00419">
    <property type="entry name" value="HTH_CRP"/>
    <property type="match status" value="1"/>
</dbReference>
<keyword evidence="3" id="KW-0804">Transcription</keyword>
<dbReference type="PROSITE" id="PS00889">
    <property type="entry name" value="CNMP_BINDING_2"/>
    <property type="match status" value="1"/>
</dbReference>
<dbReference type="RefSeq" id="WP_180306493.1">
    <property type="nucleotide sequence ID" value="NZ_CP058952.1"/>
</dbReference>
<dbReference type="InterPro" id="IPR012318">
    <property type="entry name" value="HTH_CRP"/>
</dbReference>
<dbReference type="InterPro" id="IPR018488">
    <property type="entry name" value="cNMP-bd_CS"/>
</dbReference>
<dbReference type="SMART" id="SM00100">
    <property type="entry name" value="cNMP"/>
    <property type="match status" value="1"/>
</dbReference>
<dbReference type="PROSITE" id="PS51063">
    <property type="entry name" value="HTH_CRP_2"/>
    <property type="match status" value="1"/>
</dbReference>
<feature type="domain" description="Cyclic nucleotide-binding" evidence="4">
    <location>
        <begin position="12"/>
        <end position="132"/>
    </location>
</feature>
<evidence type="ECO:0000256" key="2">
    <source>
        <dbReference type="ARBA" id="ARBA00023125"/>
    </source>
</evidence>
<dbReference type="SUPFAM" id="SSF46785">
    <property type="entry name" value="Winged helix' DNA-binding domain"/>
    <property type="match status" value="1"/>
</dbReference>
<dbReference type="Proteomes" id="UP000510822">
    <property type="component" value="Chromosome"/>
</dbReference>
<dbReference type="KEGG" id="cfon:HZU75_13255"/>
<keyword evidence="2" id="KW-0238">DNA-binding</keyword>
<evidence type="ECO:0000259" key="4">
    <source>
        <dbReference type="PROSITE" id="PS50042"/>
    </source>
</evidence>
<dbReference type="PRINTS" id="PR00034">
    <property type="entry name" value="HTHCRP"/>
</dbReference>
<dbReference type="PANTHER" id="PTHR24567">
    <property type="entry name" value="CRP FAMILY TRANSCRIPTIONAL REGULATORY PROTEIN"/>
    <property type="match status" value="1"/>
</dbReference>
<dbReference type="PROSITE" id="PS50042">
    <property type="entry name" value="CNMP_BINDING_3"/>
    <property type="match status" value="1"/>
</dbReference>
<evidence type="ECO:0000313" key="7">
    <source>
        <dbReference type="Proteomes" id="UP000510822"/>
    </source>
</evidence>
<proteinExistence type="predicted"/>
<dbReference type="InterPro" id="IPR036388">
    <property type="entry name" value="WH-like_DNA-bd_sf"/>
</dbReference>
<accession>A0A7D5VBU0</accession>
<evidence type="ECO:0000313" key="6">
    <source>
        <dbReference type="EMBL" id="QLI82413.1"/>
    </source>
</evidence>
<name>A0A7D5VBU0_9NEIS</name>
<dbReference type="Pfam" id="PF00027">
    <property type="entry name" value="cNMP_binding"/>
    <property type="match status" value="1"/>
</dbReference>
<dbReference type="SUPFAM" id="SSF51206">
    <property type="entry name" value="cAMP-binding domain-like"/>
    <property type="match status" value="1"/>
</dbReference>
<dbReference type="GO" id="GO:0003700">
    <property type="term" value="F:DNA-binding transcription factor activity"/>
    <property type="evidence" value="ECO:0007669"/>
    <property type="project" value="TreeGrafter"/>
</dbReference>
<gene>
    <name evidence="6" type="ORF">HZU75_13255</name>
</gene>
<dbReference type="EMBL" id="CP058952">
    <property type="protein sequence ID" value="QLI82413.1"/>
    <property type="molecule type" value="Genomic_DNA"/>
</dbReference>
<dbReference type="AlphaFoldDB" id="A0A7D5VBU0"/>
<protein>
    <submittedName>
        <fullName evidence="6">Crp/Fnr family transcriptional regulator</fullName>
    </submittedName>
</protein>
<evidence type="ECO:0000259" key="5">
    <source>
        <dbReference type="PROSITE" id="PS51063"/>
    </source>
</evidence>
<dbReference type="InterPro" id="IPR014710">
    <property type="entry name" value="RmlC-like_jellyroll"/>
</dbReference>
<dbReference type="PANTHER" id="PTHR24567:SF68">
    <property type="entry name" value="DNA-BINDING TRANSCRIPTIONAL DUAL REGULATOR CRP"/>
    <property type="match status" value="1"/>
</dbReference>
<reference evidence="6 7" key="1">
    <citation type="journal article" date="2016" name="Int. J. Syst. Evol. Microbiol.">
        <title>Chitinibacter fontanus sp. nov., isolated from a spring.</title>
        <authorList>
            <person name="Sheu S.Y."/>
            <person name="Li Y.S."/>
            <person name="Young C.C."/>
            <person name="Chen W.M."/>
        </authorList>
    </citation>
    <scope>NUCLEOTIDE SEQUENCE [LARGE SCALE GENOMIC DNA]</scope>
    <source>
        <strain evidence="6 7">STM-7</strain>
    </source>
</reference>
<evidence type="ECO:0000256" key="3">
    <source>
        <dbReference type="ARBA" id="ARBA00023163"/>
    </source>
</evidence>
<evidence type="ECO:0000256" key="1">
    <source>
        <dbReference type="ARBA" id="ARBA00023015"/>
    </source>
</evidence>
<dbReference type="CDD" id="cd00038">
    <property type="entry name" value="CAP_ED"/>
    <property type="match status" value="1"/>
</dbReference>
<dbReference type="InterPro" id="IPR000595">
    <property type="entry name" value="cNMP-bd_dom"/>
</dbReference>
<organism evidence="6 7">
    <name type="scientific">Chitinibacter fontanus</name>
    <dbReference type="NCBI Taxonomy" id="1737446"/>
    <lineage>
        <taxon>Bacteria</taxon>
        <taxon>Pseudomonadati</taxon>
        <taxon>Pseudomonadota</taxon>
        <taxon>Betaproteobacteria</taxon>
        <taxon>Neisseriales</taxon>
        <taxon>Chitinibacteraceae</taxon>
        <taxon>Chitinibacter</taxon>
    </lineage>
</organism>
<dbReference type="InterPro" id="IPR018490">
    <property type="entry name" value="cNMP-bd_dom_sf"/>
</dbReference>
<sequence length="222" mass="24729">MDKAKLLSGSSLFCELSYEALAELAQHAQSRLVRAKQVVLAQGERSDEMYAVIHGRLKVMRSNTEGRELTLAILEAGEVFGELAMLDGGPRTATIEALEDCELLVLQRATVDQYLNAHPLVMRSMIQTLCERLRSADELVQDTLFLPLPQRLAKVLRQLAQNHGDETSEGIRIDLKLTQQELANFVGATRESVNKQLSAWETQGWLSMRGGYILLSHVDSLP</sequence>
<dbReference type="GO" id="GO:0003677">
    <property type="term" value="F:DNA binding"/>
    <property type="evidence" value="ECO:0007669"/>
    <property type="project" value="UniProtKB-KW"/>
</dbReference>
<dbReference type="Pfam" id="PF13545">
    <property type="entry name" value="HTH_Crp_2"/>
    <property type="match status" value="1"/>
</dbReference>
<dbReference type="GO" id="GO:0005829">
    <property type="term" value="C:cytosol"/>
    <property type="evidence" value="ECO:0007669"/>
    <property type="project" value="TreeGrafter"/>
</dbReference>